<name>A0A2T6GBJ3_9PSED</name>
<dbReference type="AlphaFoldDB" id="A0A2T6GBJ3"/>
<dbReference type="RefSeq" id="WP_108546426.1">
    <property type="nucleotide sequence ID" value="NZ_PYJM01000012.1"/>
</dbReference>
<evidence type="ECO:0000313" key="1">
    <source>
        <dbReference type="EMBL" id="PUA41522.1"/>
    </source>
</evidence>
<accession>A0A2T6GBJ3</accession>
<dbReference type="EMBL" id="PYJM01000012">
    <property type="protein sequence ID" value="PUA41522.1"/>
    <property type="molecule type" value="Genomic_DNA"/>
</dbReference>
<sequence>MATAPATADSLTLPGFAKPIAKADVLSVLAFWGYGDSKAFIAESHSMSVKKVAAIIDAGSLVPQAWRAEAESRRRDWK</sequence>
<dbReference type="Proteomes" id="UP000244178">
    <property type="component" value="Unassembled WGS sequence"/>
</dbReference>
<comment type="caution">
    <text evidence="1">The sequence shown here is derived from an EMBL/GenBank/DDBJ whole genome shotgun (WGS) entry which is preliminary data.</text>
</comment>
<evidence type="ECO:0000313" key="2">
    <source>
        <dbReference type="Proteomes" id="UP000244178"/>
    </source>
</evidence>
<protein>
    <submittedName>
        <fullName evidence="1">Uncharacterized protein</fullName>
    </submittedName>
</protein>
<reference evidence="1 2" key="1">
    <citation type="submission" date="2018-03" db="EMBL/GenBank/DDBJ databases">
        <title>Draft genome sequence of the plant growth promoting rhizobacterium Pseudomonas protegens strain BNJ-SS-45 isolated from wheat (Triticum aestivum) rhizosphere.</title>
        <authorList>
            <person name="Bajpai A."/>
            <person name="Shende K."/>
            <person name="Meena N."/>
            <person name="Upadhyayula S.R."/>
            <person name="Suravajhala P."/>
            <person name="Medicherla K.M."/>
            <person name="Johri B.N."/>
        </authorList>
    </citation>
    <scope>NUCLEOTIDE SEQUENCE [LARGE SCALE GENOMIC DNA]</scope>
    <source>
        <strain evidence="1 2">BNJ-SS-45</strain>
    </source>
</reference>
<gene>
    <name evidence="1" type="ORF">C5U62_31660</name>
</gene>
<proteinExistence type="predicted"/>
<organism evidence="1 2">
    <name type="scientific">Pseudomonas protegens</name>
    <dbReference type="NCBI Taxonomy" id="380021"/>
    <lineage>
        <taxon>Bacteria</taxon>
        <taxon>Pseudomonadati</taxon>
        <taxon>Pseudomonadota</taxon>
        <taxon>Gammaproteobacteria</taxon>
        <taxon>Pseudomonadales</taxon>
        <taxon>Pseudomonadaceae</taxon>
        <taxon>Pseudomonas</taxon>
    </lineage>
</organism>